<feature type="domain" description="Probable ATP-binding protein BrxC winged helix-turn-helix" evidence="1">
    <location>
        <begin position="749"/>
        <end position="843"/>
    </location>
</feature>
<feature type="domain" description="Probable ATP-binding protein BrxC 4th six-stranded beta-sheet" evidence="3">
    <location>
        <begin position="554"/>
        <end position="729"/>
    </location>
</feature>
<feature type="domain" description="Probable ATP-binding protein BrxC alpha-helical" evidence="2">
    <location>
        <begin position="863"/>
        <end position="984"/>
    </location>
</feature>
<keyword evidence="5" id="KW-1185">Reference proteome</keyword>
<dbReference type="InterPro" id="IPR058037">
    <property type="entry name" value="BREX_BrxC_helical"/>
</dbReference>
<gene>
    <name evidence="4" type="primary">brxC</name>
    <name evidence="4" type="ORF">OUO13_18430</name>
</gene>
<accession>A0A9X3IUA1</accession>
<dbReference type="Pfam" id="PF25796">
    <property type="entry name" value="BREX_BrxC_4th"/>
    <property type="match status" value="1"/>
</dbReference>
<sequence length="1203" mass="136472">MSLKSLFLKEVDRPIEGVIKADDNASLRLELEEYVLTNEIEKRMEEFLEAYTGYAGANGVWVSGFFGSGKSHLLKMLALLLENHEVGGTTALQEFLPKCKDNPILKGLIEKATAIPAKSILFNIDQKADIISKDQIDALVAVFVKVFDEMCGYYGKHGHIAQFERDLDSRDLLQPFRDAYQQISGKPWEKGREQALLENRNIAKAYAAVSGGDEADAKDIIKGYKEHYKLSIDDFGQQVADYIERQPKGFRLNFFVDEVGQYIADNTKLMTNLQTVAETLATKCNGQAWVLVTAQEEMKSVIGEMNKQQSHDFSKIQARFKTKMKLTSADVAEVIQRRLLTKTDSAASQLNVLYDAEHNNFKTLFDFGDNSVSYRNFRDCDHFVQTYPFIPYQFALFQSAINNLSLHNAFEGRHSSVGERSMLGVFQQVAVQISDHKLGDLASFDLMFEGIRTSLKSQIQRAIIQAEQHLQDPFAVKVLKALFLVKYVREFKATVRNLCVLMLGSFQQPLSELREQIEHALNLLEQQTYIQRNGDLYEFLTDDEKDVEEEIKSTEVESTEVAALLHDLVFNRVIKQRKIRVSGGTGAGVDYNYSQKLDDKLFGREQELAINIISPFHEHSDNQQMLITSSTYNIDQLFVCLPSDDRLIRDLTTYKQTEKYVKLNFSSTQQESIKRILQDKGHQNQERYKTLEESLNKLIGKAKILVAGCELEISSTDAQSRIVQGFQELVTRAYPNLKMLRGVVFAEDMIKDILSNQGGTLLGGDATQMAESETEVLSFISSNSRTGIRTSLKSLVERFERKPYGWNYPAILCVLANLLVRNKVEAKVNSNTVEDHDLERVLRNTQSHGNTLLEPQQEFTPAQVRGLKDFYSDYFNQPAASSEPKALGTEIAQRFIDQVNDQLKPLVALANQYPFLQALNPVIDLLGNISKKPYSWFLIDLKREEDKLLDLKEDLIDPILQFMNGAQRGIYDDARKLLSTHKENFSYVDEAAEDIRQIRHALDDAKCFKGNRIQQIKQRIDQVHVLVDAQISAARASACQTLDTMQSRLETMESFLSLPDVRQQELLEPFGKLKNDIQQQQLIAVINDRLRRFEDDGYERLLSRINQMAEALNQQKKAATSQTAALSVTTEKAGISENFTGSVTPDKEDEVTPQPTVSFVAIRTLEHGYAKALIENEQDVESYLETLREALNSTLKSGKKVRV</sequence>
<evidence type="ECO:0000313" key="4">
    <source>
        <dbReference type="EMBL" id="MCY0967160.1"/>
    </source>
</evidence>
<dbReference type="InterPro" id="IPR047679">
    <property type="entry name" value="BREX_BrxC"/>
</dbReference>
<dbReference type="InterPro" id="IPR058036">
    <property type="entry name" value="BREX_BrxC_4th"/>
</dbReference>
<proteinExistence type="predicted"/>
<reference evidence="4" key="1">
    <citation type="submission" date="2022-11" db="EMBL/GenBank/DDBJ databases">
        <title>Parathalassolutuus dongxingensis gen. nov., sp. nov., a novel member of family Oceanospirillaceae isolated from a coastal shrimp pond in Guangxi, China.</title>
        <authorList>
            <person name="Chen H."/>
        </authorList>
    </citation>
    <scope>NUCLEOTIDE SEQUENCE</scope>
    <source>
        <strain evidence="4">G-43</strain>
    </source>
</reference>
<dbReference type="AlphaFoldDB" id="A0A9X3IUA1"/>
<comment type="caution">
    <text evidence="4">The sequence shown here is derived from an EMBL/GenBank/DDBJ whole genome shotgun (WGS) entry which is preliminary data.</text>
</comment>
<organism evidence="4 5">
    <name type="scientific">Parathalassolituus penaei</name>
    <dbReference type="NCBI Taxonomy" id="2997323"/>
    <lineage>
        <taxon>Bacteria</taxon>
        <taxon>Pseudomonadati</taxon>
        <taxon>Pseudomonadota</taxon>
        <taxon>Gammaproteobacteria</taxon>
        <taxon>Oceanospirillales</taxon>
        <taxon>Oceanospirillaceae</taxon>
        <taxon>Parathalassolituus</taxon>
    </lineage>
</organism>
<dbReference type="NCBIfam" id="NF033441">
    <property type="entry name" value="BREX_BrxC"/>
    <property type="match status" value="1"/>
</dbReference>
<dbReference type="InterPro" id="IPR058038">
    <property type="entry name" value="BREX_BrxC_wHTH"/>
</dbReference>
<evidence type="ECO:0000313" key="5">
    <source>
        <dbReference type="Proteomes" id="UP001150830"/>
    </source>
</evidence>
<protein>
    <submittedName>
        <fullName evidence="4">BREX system P-loop protein BrxC</fullName>
    </submittedName>
</protein>
<dbReference type="InterPro" id="IPR027417">
    <property type="entry name" value="P-loop_NTPase"/>
</dbReference>
<evidence type="ECO:0000259" key="3">
    <source>
        <dbReference type="Pfam" id="PF25796"/>
    </source>
</evidence>
<evidence type="ECO:0000259" key="1">
    <source>
        <dbReference type="Pfam" id="PF25791"/>
    </source>
</evidence>
<dbReference type="Pfam" id="PF25792">
    <property type="entry name" value="BREX_BrxC_helical"/>
    <property type="match status" value="1"/>
</dbReference>
<dbReference type="Pfam" id="PF25791">
    <property type="entry name" value="WHD_BREX_BrxC"/>
    <property type="match status" value="1"/>
</dbReference>
<dbReference type="EMBL" id="JAPNOA010000059">
    <property type="protein sequence ID" value="MCY0967160.1"/>
    <property type="molecule type" value="Genomic_DNA"/>
</dbReference>
<evidence type="ECO:0000259" key="2">
    <source>
        <dbReference type="Pfam" id="PF25792"/>
    </source>
</evidence>
<name>A0A9X3IUA1_9GAMM</name>
<dbReference type="SUPFAM" id="SSF52540">
    <property type="entry name" value="P-loop containing nucleoside triphosphate hydrolases"/>
    <property type="match status" value="1"/>
</dbReference>
<dbReference type="RefSeq" id="WP_283175368.1">
    <property type="nucleotide sequence ID" value="NZ_JAPNOA010000059.1"/>
</dbReference>
<dbReference type="Proteomes" id="UP001150830">
    <property type="component" value="Unassembled WGS sequence"/>
</dbReference>